<keyword evidence="3" id="KW-0805">Transcription regulation</keyword>
<dbReference type="CDD" id="cd00018">
    <property type="entry name" value="AP2"/>
    <property type="match status" value="1"/>
</dbReference>
<dbReference type="Pfam" id="PF00847">
    <property type="entry name" value="AP2"/>
    <property type="match status" value="1"/>
</dbReference>
<gene>
    <name evidence="11" type="ORF">JRO89_XS03G0056200</name>
</gene>
<proteinExistence type="inferred from homology"/>
<dbReference type="PROSITE" id="PS51032">
    <property type="entry name" value="AP2_ERF"/>
    <property type="match status" value="1"/>
</dbReference>
<dbReference type="InterPro" id="IPR001471">
    <property type="entry name" value="AP2/ERF_dom"/>
</dbReference>
<comment type="caution">
    <text evidence="11">The sequence shown here is derived from an EMBL/GenBank/DDBJ whole genome shotgun (WGS) entry which is preliminary data.</text>
</comment>
<dbReference type="Proteomes" id="UP000827721">
    <property type="component" value="Unassembled WGS sequence"/>
</dbReference>
<evidence type="ECO:0000256" key="4">
    <source>
        <dbReference type="ARBA" id="ARBA00023125"/>
    </source>
</evidence>
<dbReference type="PRINTS" id="PR00367">
    <property type="entry name" value="ETHRSPELEMNT"/>
</dbReference>
<comment type="similarity">
    <text evidence="8">Belongs to the AP2/ERF transcription factor family. ERF subfamily.</text>
</comment>
<evidence type="ECO:0000256" key="1">
    <source>
        <dbReference type="ARBA" id="ARBA00004123"/>
    </source>
</evidence>
<evidence type="ECO:0000259" key="10">
    <source>
        <dbReference type="PROSITE" id="PS51032"/>
    </source>
</evidence>
<evidence type="ECO:0000256" key="2">
    <source>
        <dbReference type="ARBA" id="ARBA00022745"/>
    </source>
</evidence>
<keyword evidence="2" id="KW-0936">Ethylene signaling pathway</keyword>
<evidence type="ECO:0000256" key="7">
    <source>
        <dbReference type="ARBA" id="ARBA00023242"/>
    </source>
</evidence>
<feature type="region of interest" description="Disordered" evidence="9">
    <location>
        <begin position="396"/>
        <end position="426"/>
    </location>
</feature>
<name>A0ABQ8I8S7_9ROSI</name>
<keyword evidence="12" id="KW-1185">Reference proteome</keyword>
<dbReference type="PANTHER" id="PTHR31657:SF40">
    <property type="entry name" value="ETHYLENE-RESPONSIVE TRANSCRIPTION FACTOR ERF062"/>
    <property type="match status" value="1"/>
</dbReference>
<evidence type="ECO:0000313" key="12">
    <source>
        <dbReference type="Proteomes" id="UP000827721"/>
    </source>
</evidence>
<dbReference type="InterPro" id="IPR016177">
    <property type="entry name" value="DNA-bd_dom_sf"/>
</dbReference>
<dbReference type="InterPro" id="IPR051758">
    <property type="entry name" value="ERF/AP2-like"/>
</dbReference>
<sequence length="485" mass="53664">MGSTKQGKMGGGGWWQPYILLKKLQLADLTRTITLLFIQSLHKAIFVMENFLHKELLPSYFHGLATGSKFFGDSIIWGALTGGTTRGGDNNNLKSSASSPDHHSMFSGSESGCSAEEASGANLINTIPGFIKQGVFKEHHSSPFVSGLNSVHHSPPGVPVSDVKDSFIPVNFLESFPKLTQSQASSDHQPHNSLSKFPNLTLFLQEPAMVDPSSMSLSPHASFYTPNLCQIQCQSGSQEWLKMNQSLASYQSKGFSDYWLSTTKTQPMKYTGRRVQNQQPQKVLLPSSSSVSSSPGKLFRGVRQRHWGKWVAEIRLPRNRTRVWLGTFDTAEAAATAYDTAAYMLRGDYAHLNFPDLKHQLKANSLNGNTAALLEAKLQAISQDISSQNINKTTIEQPSTSLKKNTKLSENTKKLKGLNQTPPKKERQLLELESKKVGSDDHQKKIENKKTTHQEVLSDVDAVQLSRMPSLDMDMIWDALLVSDS</sequence>
<evidence type="ECO:0000256" key="9">
    <source>
        <dbReference type="SAM" id="MobiDB-lite"/>
    </source>
</evidence>
<accession>A0ABQ8I8S7</accession>
<protein>
    <recommendedName>
        <fullName evidence="10">AP2/ERF domain-containing protein</fullName>
    </recommendedName>
</protein>
<comment type="subcellular location">
    <subcellularLocation>
        <location evidence="1">Nucleus</location>
    </subcellularLocation>
</comment>
<organism evidence="11 12">
    <name type="scientific">Xanthoceras sorbifolium</name>
    <dbReference type="NCBI Taxonomy" id="99658"/>
    <lineage>
        <taxon>Eukaryota</taxon>
        <taxon>Viridiplantae</taxon>
        <taxon>Streptophyta</taxon>
        <taxon>Embryophyta</taxon>
        <taxon>Tracheophyta</taxon>
        <taxon>Spermatophyta</taxon>
        <taxon>Magnoliopsida</taxon>
        <taxon>eudicotyledons</taxon>
        <taxon>Gunneridae</taxon>
        <taxon>Pentapetalae</taxon>
        <taxon>rosids</taxon>
        <taxon>malvids</taxon>
        <taxon>Sapindales</taxon>
        <taxon>Sapindaceae</taxon>
        <taxon>Xanthoceroideae</taxon>
        <taxon>Xanthoceras</taxon>
    </lineage>
</organism>
<feature type="region of interest" description="Disordered" evidence="9">
    <location>
        <begin position="87"/>
        <end position="113"/>
    </location>
</feature>
<dbReference type="SUPFAM" id="SSF54171">
    <property type="entry name" value="DNA-binding domain"/>
    <property type="match status" value="1"/>
</dbReference>
<evidence type="ECO:0000256" key="8">
    <source>
        <dbReference type="ARBA" id="ARBA00024343"/>
    </source>
</evidence>
<evidence type="ECO:0000256" key="3">
    <source>
        <dbReference type="ARBA" id="ARBA00023015"/>
    </source>
</evidence>
<dbReference type="InterPro" id="IPR036955">
    <property type="entry name" value="AP2/ERF_dom_sf"/>
</dbReference>
<keyword evidence="4" id="KW-0238">DNA-binding</keyword>
<dbReference type="EMBL" id="JAFEMO010000003">
    <property type="protein sequence ID" value="KAH7573040.1"/>
    <property type="molecule type" value="Genomic_DNA"/>
</dbReference>
<evidence type="ECO:0000313" key="11">
    <source>
        <dbReference type="EMBL" id="KAH7573040.1"/>
    </source>
</evidence>
<feature type="domain" description="AP2/ERF" evidence="10">
    <location>
        <begin position="298"/>
        <end position="355"/>
    </location>
</feature>
<keyword evidence="6" id="KW-0804">Transcription</keyword>
<dbReference type="Gene3D" id="3.30.730.10">
    <property type="entry name" value="AP2/ERF domain"/>
    <property type="match status" value="1"/>
</dbReference>
<keyword evidence="7" id="KW-0539">Nucleus</keyword>
<dbReference type="SMART" id="SM00380">
    <property type="entry name" value="AP2"/>
    <property type="match status" value="1"/>
</dbReference>
<evidence type="ECO:0000256" key="6">
    <source>
        <dbReference type="ARBA" id="ARBA00023163"/>
    </source>
</evidence>
<reference evidence="11 12" key="1">
    <citation type="submission" date="2021-02" db="EMBL/GenBank/DDBJ databases">
        <title>Plant Genome Project.</title>
        <authorList>
            <person name="Zhang R.-G."/>
        </authorList>
    </citation>
    <scope>NUCLEOTIDE SEQUENCE [LARGE SCALE GENOMIC DNA]</scope>
    <source>
        <tissue evidence="11">Leaves</tissue>
    </source>
</reference>
<evidence type="ECO:0000256" key="5">
    <source>
        <dbReference type="ARBA" id="ARBA00023159"/>
    </source>
</evidence>
<keyword evidence="5" id="KW-0010">Activator</keyword>
<dbReference type="PANTHER" id="PTHR31657">
    <property type="entry name" value="ETHYLENE-RESPONSIVE TRANSCRIPTION FACTOR ERF061"/>
    <property type="match status" value="1"/>
</dbReference>